<organism evidence="18 19">
    <name type="scientific">Armadillidium nasatum</name>
    <dbReference type="NCBI Taxonomy" id="96803"/>
    <lineage>
        <taxon>Eukaryota</taxon>
        <taxon>Metazoa</taxon>
        <taxon>Ecdysozoa</taxon>
        <taxon>Arthropoda</taxon>
        <taxon>Crustacea</taxon>
        <taxon>Multicrustacea</taxon>
        <taxon>Malacostraca</taxon>
        <taxon>Eumalacostraca</taxon>
        <taxon>Peracarida</taxon>
        <taxon>Isopoda</taxon>
        <taxon>Oniscidea</taxon>
        <taxon>Crinocheta</taxon>
        <taxon>Armadillidiidae</taxon>
        <taxon>Armadillidium</taxon>
    </lineage>
</organism>
<name>A0A5N5TKL8_9CRUS</name>
<keyword evidence="4" id="KW-1003">Cell membrane</keyword>
<evidence type="ECO:0000256" key="9">
    <source>
        <dbReference type="ARBA" id="ARBA00023136"/>
    </source>
</evidence>
<comment type="caution">
    <text evidence="18">The sequence shown here is derived from an EMBL/GenBank/DDBJ whole genome shotgun (WGS) entry which is preliminary data.</text>
</comment>
<evidence type="ECO:0000256" key="16">
    <source>
        <dbReference type="SAM" id="Phobius"/>
    </source>
</evidence>
<proteinExistence type="inferred from homology"/>
<comment type="function">
    <text evidence="14">G-protein-coupled receptor for histamine, a biogenic amine that functions as an immune modulator and a neurotransmitter. Through the H1 receptor, histamine mediates the contraction of smooth muscles and increases capillary permeability due to contraction of terminal venules. Also mediates neurotransmission in the central nervous system and thereby regulates circadian rhythms, emotional and locomotor activities as well as cognitive functions.</text>
</comment>
<keyword evidence="13 15" id="KW-0807">Transducer</keyword>
<sequence length="419" mass="47965">MGEWKWGVVVCQIWLAVDYTASTASIFNLFILSLDRYWSVSNPLRYLSKRTRKRALYLIGGTWAAASLWLVPLLAWHHIFTDGYRQHPKHVCETEFSDNITFKIVTSILNFYGPSALMVYLYCRIFRTIKLRSLDTLGRITPLDSSSHQIQTSPNTKKTFRNLTLLALPNENDKDLSTSFYKGIVVQVEYIGDSATHAHMNNTNQSDKTEKIVSTSFSRKSINHNNINKKQQNHQHHLACYPGSQSVWNNKEGSPISDTSNYAASSIRGTRYGLSGLRGLLSEKRGLNSTTMNHSSQNSTERKNGPINIIKEKKAARQLGVIMGAFFACWIPYFTLFPIIAFCDDCIPERMHMTAMWLGYLNSALNPVIYPLCNLHFRRAFARMLRCKSLIYVNKYAENKDLHYFLLQIHSSIYTFGIL</sequence>
<dbReference type="GO" id="GO:0043410">
    <property type="term" value="P:positive regulation of MAPK cascade"/>
    <property type="evidence" value="ECO:0007669"/>
    <property type="project" value="TreeGrafter"/>
</dbReference>
<feature type="domain" description="G-protein coupled receptors family 1 profile" evidence="17">
    <location>
        <begin position="1"/>
        <end position="370"/>
    </location>
</feature>
<keyword evidence="10" id="KW-1015">Disulfide bond</keyword>
<evidence type="ECO:0000256" key="6">
    <source>
        <dbReference type="ARBA" id="ARBA00022692"/>
    </source>
</evidence>
<gene>
    <name evidence="18" type="primary">HRH1</name>
    <name evidence="18" type="ORF">Anas_05772</name>
</gene>
<evidence type="ECO:0000256" key="11">
    <source>
        <dbReference type="ARBA" id="ARBA00023170"/>
    </source>
</evidence>
<accession>A0A5N5TKL8</accession>
<dbReference type="Gene3D" id="1.20.1070.10">
    <property type="entry name" value="Rhodopsin 7-helix transmembrane proteins"/>
    <property type="match status" value="2"/>
</dbReference>
<keyword evidence="5" id="KW-0597">Phosphoprotein</keyword>
<evidence type="ECO:0000256" key="14">
    <source>
        <dbReference type="ARBA" id="ARBA00045624"/>
    </source>
</evidence>
<evidence type="ECO:0000256" key="1">
    <source>
        <dbReference type="ARBA" id="ARBA00004651"/>
    </source>
</evidence>
<keyword evidence="8 15" id="KW-0297">G-protein coupled receptor</keyword>
<dbReference type="GO" id="GO:0005886">
    <property type="term" value="C:plasma membrane"/>
    <property type="evidence" value="ECO:0007669"/>
    <property type="project" value="UniProtKB-SubCell"/>
</dbReference>
<dbReference type="PROSITE" id="PS00237">
    <property type="entry name" value="G_PROTEIN_RECEP_F1_1"/>
    <property type="match status" value="1"/>
</dbReference>
<feature type="transmembrane region" description="Helical" evidence="16">
    <location>
        <begin position="100"/>
        <end position="123"/>
    </location>
</feature>
<evidence type="ECO:0000313" key="19">
    <source>
        <dbReference type="Proteomes" id="UP000326759"/>
    </source>
</evidence>
<comment type="subcellular location">
    <subcellularLocation>
        <location evidence="1">Cell membrane</location>
        <topology evidence="1">Multi-pass membrane protein</topology>
    </subcellularLocation>
</comment>
<feature type="transmembrane region" description="Helical" evidence="16">
    <location>
        <begin position="354"/>
        <end position="377"/>
    </location>
</feature>
<dbReference type="SUPFAM" id="SSF81321">
    <property type="entry name" value="Family A G protein-coupled receptor-like"/>
    <property type="match status" value="1"/>
</dbReference>
<dbReference type="PROSITE" id="PS50262">
    <property type="entry name" value="G_PROTEIN_RECEP_F1_2"/>
    <property type="match status" value="1"/>
</dbReference>
<keyword evidence="9 16" id="KW-0472">Membrane</keyword>
<keyword evidence="7 16" id="KW-1133">Transmembrane helix</keyword>
<dbReference type="PANTHER" id="PTHR24248:SF204">
    <property type="entry name" value="HISTAMINE H1 RECEPTOR"/>
    <property type="match status" value="1"/>
</dbReference>
<keyword evidence="6 15" id="KW-0812">Transmembrane</keyword>
<keyword evidence="11 15" id="KW-0675">Receptor</keyword>
<dbReference type="GO" id="GO:0043114">
    <property type="term" value="P:regulation of vascular permeability"/>
    <property type="evidence" value="ECO:0007669"/>
    <property type="project" value="InterPro"/>
</dbReference>
<evidence type="ECO:0000256" key="8">
    <source>
        <dbReference type="ARBA" id="ARBA00023040"/>
    </source>
</evidence>
<evidence type="ECO:0000256" key="12">
    <source>
        <dbReference type="ARBA" id="ARBA00023180"/>
    </source>
</evidence>
<dbReference type="GO" id="GO:0045907">
    <property type="term" value="P:positive regulation of vasoconstriction"/>
    <property type="evidence" value="ECO:0007669"/>
    <property type="project" value="InterPro"/>
</dbReference>
<dbReference type="InterPro" id="IPR017452">
    <property type="entry name" value="GPCR_Rhodpsn_7TM"/>
</dbReference>
<reference evidence="18 19" key="1">
    <citation type="journal article" date="2019" name="PLoS Biol.">
        <title>Sex chromosomes control vertical transmission of feminizing Wolbachia symbionts in an isopod.</title>
        <authorList>
            <person name="Becking T."/>
            <person name="Chebbi M.A."/>
            <person name="Giraud I."/>
            <person name="Moumen B."/>
            <person name="Laverre T."/>
            <person name="Caubet Y."/>
            <person name="Peccoud J."/>
            <person name="Gilbert C."/>
            <person name="Cordaux R."/>
        </authorList>
    </citation>
    <scope>NUCLEOTIDE SEQUENCE [LARGE SCALE GENOMIC DNA]</scope>
    <source>
        <strain evidence="18">ANa2</strain>
        <tissue evidence="18">Whole body excluding digestive tract and cuticle</tissue>
    </source>
</reference>
<dbReference type="PRINTS" id="PR00530">
    <property type="entry name" value="HISTAMINEH1R"/>
</dbReference>
<evidence type="ECO:0000256" key="13">
    <source>
        <dbReference type="ARBA" id="ARBA00023224"/>
    </source>
</evidence>
<keyword evidence="12" id="KW-0325">Glycoprotein</keyword>
<evidence type="ECO:0000259" key="17">
    <source>
        <dbReference type="PROSITE" id="PS50262"/>
    </source>
</evidence>
<dbReference type="InterPro" id="IPR000276">
    <property type="entry name" value="GPCR_Rhodpsn"/>
</dbReference>
<dbReference type="EMBL" id="SEYY01000694">
    <property type="protein sequence ID" value="KAB7506710.1"/>
    <property type="molecule type" value="Genomic_DNA"/>
</dbReference>
<dbReference type="OrthoDB" id="10071887at2759"/>
<dbReference type="Proteomes" id="UP000326759">
    <property type="component" value="Unassembled WGS sequence"/>
</dbReference>
<evidence type="ECO:0000256" key="2">
    <source>
        <dbReference type="ARBA" id="ARBA00010663"/>
    </source>
</evidence>
<dbReference type="InterPro" id="IPR000921">
    <property type="entry name" value="Histamine_H1_rcpt"/>
</dbReference>
<protein>
    <recommendedName>
        <fullName evidence="3">Histamine H1 receptor</fullName>
    </recommendedName>
</protein>
<dbReference type="PANTHER" id="PTHR24248">
    <property type="entry name" value="ADRENERGIC RECEPTOR-RELATED G-PROTEIN COUPLED RECEPTOR"/>
    <property type="match status" value="1"/>
</dbReference>
<evidence type="ECO:0000256" key="10">
    <source>
        <dbReference type="ARBA" id="ARBA00023157"/>
    </source>
</evidence>
<evidence type="ECO:0000256" key="15">
    <source>
        <dbReference type="RuleBase" id="RU000688"/>
    </source>
</evidence>
<keyword evidence="19" id="KW-1185">Reference proteome</keyword>
<dbReference type="GO" id="GO:0071880">
    <property type="term" value="P:adenylate cyclase-activating adrenergic receptor signaling pathway"/>
    <property type="evidence" value="ECO:0007669"/>
    <property type="project" value="TreeGrafter"/>
</dbReference>
<dbReference type="GO" id="GO:0004969">
    <property type="term" value="F:histamine receptor activity"/>
    <property type="evidence" value="ECO:0007669"/>
    <property type="project" value="InterPro"/>
</dbReference>
<comment type="similarity">
    <text evidence="2 15">Belongs to the G-protein coupled receptor 1 family.</text>
</comment>
<feature type="transmembrane region" description="Helical" evidence="16">
    <location>
        <begin position="55"/>
        <end position="80"/>
    </location>
</feature>
<dbReference type="PRINTS" id="PR00237">
    <property type="entry name" value="GPCRRHODOPSN"/>
</dbReference>
<evidence type="ECO:0000256" key="3">
    <source>
        <dbReference type="ARBA" id="ARBA00015317"/>
    </source>
</evidence>
<dbReference type="Pfam" id="PF00001">
    <property type="entry name" value="7tm_1"/>
    <property type="match status" value="1"/>
</dbReference>
<feature type="transmembrane region" description="Helical" evidence="16">
    <location>
        <begin position="6"/>
        <end position="34"/>
    </location>
</feature>
<evidence type="ECO:0000313" key="18">
    <source>
        <dbReference type="EMBL" id="KAB7506710.1"/>
    </source>
</evidence>
<evidence type="ECO:0000256" key="5">
    <source>
        <dbReference type="ARBA" id="ARBA00022553"/>
    </source>
</evidence>
<feature type="transmembrane region" description="Helical" evidence="16">
    <location>
        <begin position="319"/>
        <end position="342"/>
    </location>
</feature>
<evidence type="ECO:0000256" key="7">
    <source>
        <dbReference type="ARBA" id="ARBA00022989"/>
    </source>
</evidence>
<evidence type="ECO:0000256" key="4">
    <source>
        <dbReference type="ARBA" id="ARBA00022475"/>
    </source>
</evidence>
<dbReference type="AlphaFoldDB" id="A0A5N5TKL8"/>